<dbReference type="PANTHER" id="PTHR37515">
    <property type="entry name" value="YALI0C09240P"/>
    <property type="match status" value="1"/>
</dbReference>
<reference evidence="1" key="1">
    <citation type="submission" date="2022-12" db="EMBL/GenBank/DDBJ databases">
        <title>Genome sequence of HCMS5-2.</title>
        <authorList>
            <person name="Woo H."/>
        </authorList>
    </citation>
    <scope>NUCLEOTIDE SEQUENCE</scope>
    <source>
        <strain evidence="1">HCMS5-2</strain>
    </source>
</reference>
<accession>A0ABT4LAU6</accession>
<proteinExistence type="predicted"/>
<dbReference type="PROSITE" id="PS51257">
    <property type="entry name" value="PROKAR_LIPOPROTEIN"/>
    <property type="match status" value="1"/>
</dbReference>
<dbReference type="EMBL" id="JAPWGM010000004">
    <property type="protein sequence ID" value="MCZ4245029.1"/>
    <property type="molecule type" value="Genomic_DNA"/>
</dbReference>
<comment type="caution">
    <text evidence="1">The sequence shown here is derived from an EMBL/GenBank/DDBJ whole genome shotgun (WGS) entry which is preliminary data.</text>
</comment>
<evidence type="ECO:0000313" key="2">
    <source>
        <dbReference type="Proteomes" id="UP001144347"/>
    </source>
</evidence>
<evidence type="ECO:0008006" key="3">
    <source>
        <dbReference type="Google" id="ProtNLM"/>
    </source>
</evidence>
<dbReference type="PANTHER" id="PTHR37515:SF2">
    <property type="entry name" value="YALI0C09240P"/>
    <property type="match status" value="1"/>
</dbReference>
<organism evidence="1 2">
    <name type="scientific">Pedobacter punctiformis</name>
    <dbReference type="NCBI Taxonomy" id="3004097"/>
    <lineage>
        <taxon>Bacteria</taxon>
        <taxon>Pseudomonadati</taxon>
        <taxon>Bacteroidota</taxon>
        <taxon>Sphingobacteriia</taxon>
        <taxon>Sphingobacteriales</taxon>
        <taxon>Sphingobacteriaceae</taxon>
        <taxon>Pedobacter</taxon>
    </lineage>
</organism>
<evidence type="ECO:0000313" key="1">
    <source>
        <dbReference type="EMBL" id="MCZ4245029.1"/>
    </source>
</evidence>
<dbReference type="Proteomes" id="UP001144347">
    <property type="component" value="Unassembled WGS sequence"/>
</dbReference>
<dbReference type="RefSeq" id="WP_269428081.1">
    <property type="nucleotide sequence ID" value="NZ_JAPWGM010000004.1"/>
</dbReference>
<protein>
    <recommendedName>
        <fullName evidence="3">Lipoprotein</fullName>
    </recommendedName>
</protein>
<name>A0ABT4LAU6_9SPHI</name>
<keyword evidence="2" id="KW-1185">Reference proteome</keyword>
<sequence>MKLFKTGILTVITLFIISCTPTKKDATNEAEDEVNNQAIKTTVEPDAAGAVLMNIDFNQKFKNPETGTEELVSIVPIDNPGKAINNIVDIDKVILPYKKVNLLIDYPLDKPALIEITAEGIGFTKRELIAEISKAYHKIYEEEENTATVKTTPMDKREGLINRNKTNGKFGICCHDIADLAFTGLEVRKNSNDVTITIFVES</sequence>
<gene>
    <name evidence="1" type="ORF">O0955_13530</name>
</gene>